<dbReference type="InterPro" id="IPR029063">
    <property type="entry name" value="SAM-dependent_MTases_sf"/>
</dbReference>
<evidence type="ECO:0000256" key="2">
    <source>
        <dbReference type="ARBA" id="ARBA00011900"/>
    </source>
</evidence>
<dbReference type="Pfam" id="PF18135">
    <property type="entry name" value="Type_ISP_C"/>
    <property type="match status" value="1"/>
</dbReference>
<dbReference type="AlphaFoldDB" id="A0A1G1TII5"/>
<accession>A0A1G1TII5</accession>
<feature type="domain" description="DNA methylase adenine-specific" evidence="6">
    <location>
        <begin position="311"/>
        <end position="574"/>
    </location>
</feature>
<dbReference type="PANTHER" id="PTHR33841:SF1">
    <property type="entry name" value="DNA METHYLTRANSFERASE A"/>
    <property type="match status" value="1"/>
</dbReference>
<dbReference type="Gene3D" id="3.40.50.150">
    <property type="entry name" value="Vaccinia Virus protein VP39"/>
    <property type="match status" value="1"/>
</dbReference>
<dbReference type="InterPro" id="IPR003356">
    <property type="entry name" value="DNA_methylase_A-5"/>
</dbReference>
<evidence type="ECO:0000313" key="9">
    <source>
        <dbReference type="Proteomes" id="UP000177506"/>
    </source>
</evidence>
<dbReference type="EMBL" id="MDZA01000121">
    <property type="protein sequence ID" value="OGX90677.1"/>
    <property type="molecule type" value="Genomic_DNA"/>
</dbReference>
<gene>
    <name evidence="8" type="ORF">BEN49_22095</name>
</gene>
<evidence type="ECO:0000256" key="4">
    <source>
        <dbReference type="ARBA" id="ARBA00022679"/>
    </source>
</evidence>
<keyword evidence="4" id="KW-0808">Transferase</keyword>
<dbReference type="Proteomes" id="UP000177506">
    <property type="component" value="Unassembled WGS sequence"/>
</dbReference>
<feature type="domain" description="Type ISP restriction-modification enzyme LLaBIII C-terminal specificity" evidence="7">
    <location>
        <begin position="713"/>
        <end position="1060"/>
    </location>
</feature>
<comment type="caution">
    <text evidence="8">The sequence shown here is derived from an EMBL/GenBank/DDBJ whole genome shotgun (WGS) entry which is preliminary data.</text>
</comment>
<evidence type="ECO:0000256" key="3">
    <source>
        <dbReference type="ARBA" id="ARBA00022603"/>
    </source>
</evidence>
<dbReference type="GO" id="GO:0008170">
    <property type="term" value="F:N-methyltransferase activity"/>
    <property type="evidence" value="ECO:0007669"/>
    <property type="project" value="InterPro"/>
</dbReference>
<evidence type="ECO:0000313" key="8">
    <source>
        <dbReference type="EMBL" id="OGX90677.1"/>
    </source>
</evidence>
<dbReference type="Pfam" id="PF02384">
    <property type="entry name" value="N6_Mtase"/>
    <property type="match status" value="1"/>
</dbReference>
<reference evidence="8 9" key="1">
    <citation type="submission" date="2016-08" db="EMBL/GenBank/DDBJ databases">
        <title>Hymenobacter coccineus sp. nov., Hymenobacter lapidarius sp. nov. and Hymenobacter glacialis sp. nov., isolated from Antarctic soil.</title>
        <authorList>
            <person name="Sedlacek I."/>
            <person name="Kralova S."/>
            <person name="Kyrova K."/>
            <person name="Maslanova I."/>
            <person name="Stankova E."/>
            <person name="Vrbovska V."/>
            <person name="Nemec M."/>
            <person name="Bartak M."/>
            <person name="Svec P."/>
            <person name="Busse H.-J."/>
            <person name="Pantucek R."/>
        </authorList>
    </citation>
    <scope>NUCLEOTIDE SEQUENCE [LARGE SCALE GENOMIC DNA]</scope>
    <source>
        <strain evidence="8 9">CCM 8649</strain>
    </source>
</reference>
<dbReference type="InterPro" id="IPR041635">
    <property type="entry name" value="Type_ISP_LLaBIII_C"/>
</dbReference>
<comment type="catalytic activity">
    <reaction evidence="5">
        <text>a 2'-deoxyadenosine in DNA + S-adenosyl-L-methionine = an N(6)-methyl-2'-deoxyadenosine in DNA + S-adenosyl-L-homocysteine + H(+)</text>
        <dbReference type="Rhea" id="RHEA:15197"/>
        <dbReference type="Rhea" id="RHEA-COMP:12418"/>
        <dbReference type="Rhea" id="RHEA-COMP:12419"/>
        <dbReference type="ChEBI" id="CHEBI:15378"/>
        <dbReference type="ChEBI" id="CHEBI:57856"/>
        <dbReference type="ChEBI" id="CHEBI:59789"/>
        <dbReference type="ChEBI" id="CHEBI:90615"/>
        <dbReference type="ChEBI" id="CHEBI:90616"/>
        <dbReference type="EC" id="2.1.1.72"/>
    </reaction>
</comment>
<protein>
    <recommendedName>
        <fullName evidence="2">site-specific DNA-methyltransferase (adenine-specific)</fullName>
        <ecNumber evidence="2">2.1.1.72</ecNumber>
    </recommendedName>
</protein>
<dbReference type="InterPro" id="IPR050953">
    <property type="entry name" value="N4_N6_ade-DNA_methylase"/>
</dbReference>
<dbReference type="GO" id="GO:0003677">
    <property type="term" value="F:DNA binding"/>
    <property type="evidence" value="ECO:0007669"/>
    <property type="project" value="InterPro"/>
</dbReference>
<proteinExistence type="inferred from homology"/>
<name>A0A1G1TII5_9BACT</name>
<dbReference type="GO" id="GO:0009007">
    <property type="term" value="F:site-specific DNA-methyltransferase (adenine-specific) activity"/>
    <property type="evidence" value="ECO:0007669"/>
    <property type="project" value="UniProtKB-EC"/>
</dbReference>
<comment type="similarity">
    <text evidence="1">Belongs to the N(4)/N(6)-methyltransferase family.</text>
</comment>
<dbReference type="EC" id="2.1.1.72" evidence="2"/>
<dbReference type="SUPFAM" id="SSF53335">
    <property type="entry name" value="S-adenosyl-L-methionine-dependent methyltransferases"/>
    <property type="match status" value="1"/>
</dbReference>
<dbReference type="PRINTS" id="PR00507">
    <property type="entry name" value="N12N6MTFRASE"/>
</dbReference>
<evidence type="ECO:0000259" key="6">
    <source>
        <dbReference type="Pfam" id="PF02384"/>
    </source>
</evidence>
<evidence type="ECO:0000256" key="1">
    <source>
        <dbReference type="ARBA" id="ARBA00006594"/>
    </source>
</evidence>
<dbReference type="GO" id="GO:0032259">
    <property type="term" value="P:methylation"/>
    <property type="evidence" value="ECO:0007669"/>
    <property type="project" value="UniProtKB-KW"/>
</dbReference>
<evidence type="ECO:0000259" key="7">
    <source>
        <dbReference type="Pfam" id="PF18135"/>
    </source>
</evidence>
<sequence length="1070" mass="120777">MCQPFHCYLKTYLSSIAATAATGNATEHSYRAAVEALFQRLYPELAVTNEPRRQACGAPDFLVQRVGVAIGYIEAKDLPENIDDPKHQEQFSRYRRSLDNLLITDYLHWQLWQRGEKVMEVRIGDYTKGQPVKGRPQDYDQFAEMLSVFTAAKGQRISSAETLAQLMADKARLLQYVLLQALTHPEVTTSPSGLTMATAGSLESQYEAFRQMLIHDLTHEQFADIYAQTIAYGLFAARLHDATPDTFSRQEALNLVPASNPFLRKLFSYVAGTDLDDRVVWIVDALAELFRAADVAALLKGFGQTTQMTDPFLYFYETFLGRYNPALKKSRGVYYTPQPVVRFIVRAVDEVLRRDFGLAEGLADTAKTTVDVLVPDLKGGAPKKVKREVARVQVLDPATGTGTFLAEVVRHIHASLGGGEGFWNQYVEQHLIPRLHGFEIMMASYAMCHLKLGLLLEQLGYKSAQATPPRLSVYLTNALEESHPDTHTLFASWLSDESNLANTIKRDAPVMVVLGNPPYSGESSNKGEWVSSLLKDYKQEPGGGKLKEKNPKWLNNDYVKFIRYSQNYIERNGEGIVAFITDNSYLDNPTFRGMRWNLMQAFDSLYIIDLHGNSLKKEKALDGSADENVFDIQQGASILIAVKKPSKSRSKELARIFHKNLFGARQPKYDYLDAHILSKVDFVEIVPQIPNYLFTQTNFEGSQDYNSWLRLDEIFVSYSSGVVTARDGATIALDRETVWNHANDFATLSEQELREKYNLGADTRDWQVSLAKQDVQNNLDRERLEPILYRPFDLRATLFTGTNKGFYTNPRTDIMRHFAGSNNNIGLIAPKQNKSDLGCFVTETIAGHKTFSSYDINYVFPLYLYPDSTDLYAPAARRPNLKPEAVQRLAMATGLAYVPEATGAPGTFAPEDVLDYVYGILHQPAYRRRYHELLRIDFPRVPLPASAEKFRAVVAFGHELRELHLLRPGALPHPLPTRTGGAGTGTVEKPRYDAAAQRVYFNATQYVEPVAPEVWALPIGGYQPAQKWLKDRQGRTLTFEESRHYQRLLAALQGTERLMREWDVEHSESV</sequence>
<dbReference type="PANTHER" id="PTHR33841">
    <property type="entry name" value="DNA METHYLTRANSFERASE YEEA-RELATED"/>
    <property type="match status" value="1"/>
</dbReference>
<keyword evidence="9" id="KW-1185">Reference proteome</keyword>
<evidence type="ECO:0000256" key="5">
    <source>
        <dbReference type="ARBA" id="ARBA00047942"/>
    </source>
</evidence>
<organism evidence="8 9">
    <name type="scientific">Hymenobacter coccineus</name>
    <dbReference type="NCBI Taxonomy" id="1908235"/>
    <lineage>
        <taxon>Bacteria</taxon>
        <taxon>Pseudomonadati</taxon>
        <taxon>Bacteroidota</taxon>
        <taxon>Cytophagia</taxon>
        <taxon>Cytophagales</taxon>
        <taxon>Hymenobacteraceae</taxon>
        <taxon>Hymenobacter</taxon>
    </lineage>
</organism>
<keyword evidence="3" id="KW-0489">Methyltransferase</keyword>